<protein>
    <submittedName>
        <fullName evidence="1">Uncharacterized protein</fullName>
    </submittedName>
</protein>
<gene>
    <name evidence="1" type="ORF">F2A38_00600</name>
</gene>
<accession>A0AB34CB89</accession>
<reference evidence="1 2" key="1">
    <citation type="submission" date="2019-09" db="EMBL/GenBank/DDBJ databases">
        <authorList>
            <person name="Vacheron J."/>
            <person name="Dubost A."/>
            <person name="Prigent-Combaret C."/>
            <person name="Muller D."/>
        </authorList>
    </citation>
    <scope>NUCLEOTIDE SEQUENCE [LARGE SCALE GENOMIC DNA]</scope>
    <source>
        <strain evidence="1 2">JV497</strain>
    </source>
</reference>
<proteinExistence type="predicted"/>
<dbReference type="RefSeq" id="WP_150048393.1">
    <property type="nucleotide sequence ID" value="NZ_VWPC01000002.1"/>
</dbReference>
<evidence type="ECO:0000313" key="2">
    <source>
        <dbReference type="Proteomes" id="UP000323924"/>
    </source>
</evidence>
<sequence length="140" mass="16648">MLMAPHTDLPYQPTIASFLAGIDTEYRDENFKKDLLKLDPNDYNDRKKIIIDYILKDQNYLTYRHKLVLIEELKKAISKKEYDFDSLFEYDYDTEEYSSSPWAANEIITPRSFFEDILNIARDVWSEDLVKAASEDRSTW</sequence>
<evidence type="ECO:0000313" key="1">
    <source>
        <dbReference type="EMBL" id="KAA5845350.1"/>
    </source>
</evidence>
<comment type="caution">
    <text evidence="1">The sequence shown here is derived from an EMBL/GenBank/DDBJ whole genome shotgun (WGS) entry which is preliminary data.</text>
</comment>
<dbReference type="Proteomes" id="UP000323924">
    <property type="component" value="Unassembled WGS sequence"/>
</dbReference>
<organism evidence="1 2">
    <name type="scientific">Pseudomonas chlororaphis</name>
    <dbReference type="NCBI Taxonomy" id="587753"/>
    <lineage>
        <taxon>Bacteria</taxon>
        <taxon>Pseudomonadati</taxon>
        <taxon>Pseudomonadota</taxon>
        <taxon>Gammaproteobacteria</taxon>
        <taxon>Pseudomonadales</taxon>
        <taxon>Pseudomonadaceae</taxon>
        <taxon>Pseudomonas</taxon>
    </lineage>
</organism>
<dbReference type="EMBL" id="VWPC01000002">
    <property type="protein sequence ID" value="KAA5845350.1"/>
    <property type="molecule type" value="Genomic_DNA"/>
</dbReference>
<dbReference type="AlphaFoldDB" id="A0AB34CB89"/>
<name>A0AB34CB89_9PSED</name>